<evidence type="ECO:0000313" key="1">
    <source>
        <dbReference type="EMBL" id="CAH1802656.1"/>
    </source>
</evidence>
<evidence type="ECO:0000313" key="2">
    <source>
        <dbReference type="Proteomes" id="UP000749559"/>
    </source>
</evidence>
<proteinExistence type="predicted"/>
<dbReference type="InterPro" id="IPR050525">
    <property type="entry name" value="ECM_Assembly_Org"/>
</dbReference>
<dbReference type="SMART" id="SM00327">
    <property type="entry name" value="VWA"/>
    <property type="match status" value="2"/>
</dbReference>
<dbReference type="InterPro" id="IPR002035">
    <property type="entry name" value="VWF_A"/>
</dbReference>
<dbReference type="Proteomes" id="UP000749559">
    <property type="component" value="Unassembled WGS sequence"/>
</dbReference>
<dbReference type="AlphaFoldDB" id="A0A8J1TNA3"/>
<dbReference type="EMBL" id="CAIIXF020000012">
    <property type="protein sequence ID" value="CAH1802656.1"/>
    <property type="molecule type" value="Genomic_DNA"/>
</dbReference>
<dbReference type="Pfam" id="PF00092">
    <property type="entry name" value="VWA"/>
    <property type="match status" value="2"/>
</dbReference>
<name>A0A8J1TNA3_OWEFU</name>
<accession>A0A8J1TNA3</accession>
<dbReference type="InterPro" id="IPR036465">
    <property type="entry name" value="vWFA_dom_sf"/>
</dbReference>
<dbReference type="OrthoDB" id="6132182at2759"/>
<reference evidence="1" key="1">
    <citation type="submission" date="2022-03" db="EMBL/GenBank/DDBJ databases">
        <authorList>
            <person name="Martin C."/>
        </authorList>
    </citation>
    <scope>NUCLEOTIDE SEQUENCE</scope>
</reference>
<dbReference type="Gene3D" id="3.40.50.410">
    <property type="entry name" value="von Willebrand factor, type A domain"/>
    <property type="match status" value="2"/>
</dbReference>
<gene>
    <name evidence="1" type="ORF">OFUS_LOCUS26307</name>
</gene>
<comment type="caution">
    <text evidence="1">The sequence shown here is derived from an EMBL/GenBank/DDBJ whole genome shotgun (WGS) entry which is preliminary data.</text>
</comment>
<dbReference type="PANTHER" id="PTHR24020:SF84">
    <property type="entry name" value="VWFA DOMAIN-CONTAINING PROTEIN"/>
    <property type="match status" value="1"/>
</dbReference>
<keyword evidence="2" id="KW-1185">Reference proteome</keyword>
<organism evidence="1 2">
    <name type="scientific">Owenia fusiformis</name>
    <name type="common">Polychaete worm</name>
    <dbReference type="NCBI Taxonomy" id="6347"/>
    <lineage>
        <taxon>Eukaryota</taxon>
        <taxon>Metazoa</taxon>
        <taxon>Spiralia</taxon>
        <taxon>Lophotrochozoa</taxon>
        <taxon>Annelida</taxon>
        <taxon>Polychaeta</taxon>
        <taxon>Sedentaria</taxon>
        <taxon>Canalipalpata</taxon>
        <taxon>Sabellida</taxon>
        <taxon>Oweniida</taxon>
        <taxon>Oweniidae</taxon>
        <taxon>Owenia</taxon>
    </lineage>
</organism>
<dbReference type="PROSITE" id="PS50234">
    <property type="entry name" value="VWFA"/>
    <property type="match status" value="2"/>
</dbReference>
<dbReference type="PANTHER" id="PTHR24020">
    <property type="entry name" value="COLLAGEN ALPHA"/>
    <property type="match status" value="1"/>
</dbReference>
<sequence>MRLLLAFCAILVKHTNDCGAFDIRAPINKGNINKAGINPKSGLSGYADGLETTLPPLPPGFAADDPSANSACVDLMLVFDVSCSITNDDKANAKQFASKLLENLLGLADNINLGIVTYSENRNLVSPLVTLEFTSDIDTLLDNVNMTNLGCKTYTHEVLEALYTEYFTPENGDRVDISNVAAIFTDGRTIQRRFSSATKEAATAAKLAGIEIVVVTVPHRSGEEDLDEFTTLPSSSDLLYNSKKDDDAAIMADGLIARHPCNILPEADDIPCADVVFAVDTSCSVDQGNISESVLVAERIVKSFSPPFFQFGGFTYNNNTVDSFPFTSDNRDAALFLAGLNTAYTACKTRTNRAITYSLDNYFNSPLDDPEKTNFLIIFGDGNESPYNENQLALTKAEAFKNVGGIIIWVVMTSNRKEETRLRGIREQIEPTASTDERDGSKLIFDYDDPEIVYKIADFIGLVATCPRPEL</sequence>
<dbReference type="SUPFAM" id="SSF53300">
    <property type="entry name" value="vWA-like"/>
    <property type="match status" value="2"/>
</dbReference>
<protein>
    <submittedName>
        <fullName evidence="1">Uncharacterized protein</fullName>
    </submittedName>
</protein>